<evidence type="ECO:0000313" key="2">
    <source>
        <dbReference type="EMBL" id="OAG20689.1"/>
    </source>
</evidence>
<dbReference type="RefSeq" id="XP_018386110.1">
    <property type="nucleotide sequence ID" value="XM_018523552.1"/>
</dbReference>
<evidence type="ECO:0000313" key="3">
    <source>
        <dbReference type="Proteomes" id="UP000077248"/>
    </source>
</evidence>
<dbReference type="STRING" id="5599.A0A177DPJ5"/>
<dbReference type="OMA" id="CMRTKNS"/>
<gene>
    <name evidence="2" type="ORF">CC77DRAFT_1008726</name>
</gene>
<accession>A0A177DPJ5</accession>
<sequence length="196" mass="21775">MVWPFSSSGADTSAKQQPQTISTTSAPVQKPSDVPTQTIEHQPTSAPNDPDFYAAHPHLAPPSFSTNSTSSSSTSQNSSAPDAPEEFDPTLPRSMSCRAAFDSAFYCSSLGGHFNDIYRYGQLRSCSDHWNDFWFCMRTKNSYSGQDVKERMIQDRYREKEERVKSGPNSEDVWRKRGPGEEVKGAFSRSAEELGA</sequence>
<feature type="compositionally biased region" description="Basic and acidic residues" evidence="1">
    <location>
        <begin position="172"/>
        <end position="184"/>
    </location>
</feature>
<name>A0A177DPJ5_ALTAL</name>
<proteinExistence type="predicted"/>
<dbReference type="Pfam" id="PF11326">
    <property type="entry name" value="PANTS-like"/>
    <property type="match status" value="1"/>
</dbReference>
<feature type="compositionally biased region" description="Polar residues" evidence="1">
    <location>
        <begin position="1"/>
        <end position="27"/>
    </location>
</feature>
<reference evidence="2 3" key="1">
    <citation type="submission" date="2016-05" db="EMBL/GenBank/DDBJ databases">
        <title>Comparative analysis of secretome profiles of manganese(II)-oxidizing ascomycete fungi.</title>
        <authorList>
            <consortium name="DOE Joint Genome Institute"/>
            <person name="Zeiner C.A."/>
            <person name="Purvine S.O."/>
            <person name="Zink E.M."/>
            <person name="Wu S."/>
            <person name="Pasa-Tolic L."/>
            <person name="Chaput D.L."/>
            <person name="Haridas S."/>
            <person name="Grigoriev I.V."/>
            <person name="Santelli C.M."/>
            <person name="Hansel C.M."/>
        </authorList>
    </citation>
    <scope>NUCLEOTIDE SEQUENCE [LARGE SCALE GENOMIC DNA]</scope>
    <source>
        <strain evidence="2 3">SRC1lrK2f</strain>
    </source>
</reference>
<keyword evidence="3" id="KW-1185">Reference proteome</keyword>
<feature type="compositionally biased region" description="Low complexity" evidence="1">
    <location>
        <begin position="63"/>
        <end position="79"/>
    </location>
</feature>
<feature type="region of interest" description="Disordered" evidence="1">
    <location>
        <begin position="158"/>
        <end position="196"/>
    </location>
</feature>
<evidence type="ECO:0008006" key="4">
    <source>
        <dbReference type="Google" id="ProtNLM"/>
    </source>
</evidence>
<dbReference type="PANTHER" id="PTHR28052">
    <property type="entry name" value="UPF0545 PROTEIN C22ORF39"/>
    <property type="match status" value="1"/>
</dbReference>
<dbReference type="EMBL" id="KV441478">
    <property type="protein sequence ID" value="OAG20689.1"/>
    <property type="molecule type" value="Genomic_DNA"/>
</dbReference>
<feature type="compositionally biased region" description="Polar residues" evidence="1">
    <location>
        <begin position="34"/>
        <end position="47"/>
    </location>
</feature>
<evidence type="ECO:0000256" key="1">
    <source>
        <dbReference type="SAM" id="MobiDB-lite"/>
    </source>
</evidence>
<protein>
    <recommendedName>
        <fullName evidence="4">Early meiotic induction protein 1</fullName>
    </recommendedName>
</protein>
<dbReference type="VEuPathDB" id="FungiDB:CC77DRAFT_1008726"/>
<organism evidence="2 3">
    <name type="scientific">Alternaria alternata</name>
    <name type="common">Alternaria rot fungus</name>
    <name type="synonym">Torula alternata</name>
    <dbReference type="NCBI Taxonomy" id="5599"/>
    <lineage>
        <taxon>Eukaryota</taxon>
        <taxon>Fungi</taxon>
        <taxon>Dikarya</taxon>
        <taxon>Ascomycota</taxon>
        <taxon>Pezizomycotina</taxon>
        <taxon>Dothideomycetes</taxon>
        <taxon>Pleosporomycetidae</taxon>
        <taxon>Pleosporales</taxon>
        <taxon>Pleosporineae</taxon>
        <taxon>Pleosporaceae</taxon>
        <taxon>Alternaria</taxon>
        <taxon>Alternaria sect. Alternaria</taxon>
        <taxon>Alternaria alternata complex</taxon>
    </lineage>
</organism>
<dbReference type="Proteomes" id="UP000077248">
    <property type="component" value="Unassembled WGS sequence"/>
</dbReference>
<dbReference type="GeneID" id="29109146"/>
<dbReference type="PANTHER" id="PTHR28052:SF1">
    <property type="entry name" value="UPF0545 PROTEIN C22ORF39"/>
    <property type="match status" value="1"/>
</dbReference>
<dbReference type="InterPro" id="IPR021475">
    <property type="entry name" value="Pants/Emi1-like"/>
</dbReference>
<feature type="region of interest" description="Disordered" evidence="1">
    <location>
        <begin position="1"/>
        <end position="91"/>
    </location>
</feature>
<dbReference type="AlphaFoldDB" id="A0A177DPJ5"/>
<dbReference type="KEGG" id="aalt:CC77DRAFT_1008726"/>